<accession>A0A916JL86</accession>
<sequence>MRKMVKPIDFSKAKVIVELGPGNGIFTKGILERMSSDARLYSFELNETFYQHIKSELSDHRLTLLNETAEKIGEVLQADNIEKADYIVSSLPLTVIPTEVKTRILDNAKAHLAEDGAFIQFQYTLNAKKLLEERFDDVKIDFTAANIPPAFVYRCSN</sequence>
<protein>
    <submittedName>
        <fullName evidence="5">Ornithine lipid N-methyltransferase</fullName>
        <ecNumber evidence="5">2.1.1.344</ecNumber>
    </submittedName>
</protein>
<evidence type="ECO:0000256" key="4">
    <source>
        <dbReference type="ARBA" id="ARBA00022884"/>
    </source>
</evidence>
<keyword evidence="4" id="KW-0694">RNA-binding</keyword>
<dbReference type="EMBL" id="OU015584">
    <property type="protein sequence ID" value="CAG5080129.1"/>
    <property type="molecule type" value="Genomic_DNA"/>
</dbReference>
<keyword evidence="6" id="KW-1185">Reference proteome</keyword>
<dbReference type="InterPro" id="IPR029063">
    <property type="entry name" value="SAM-dependent_MTases_sf"/>
</dbReference>
<gene>
    <name evidence="5" type="primary">olsG_1</name>
    <name evidence="5" type="ORF">CRYO30217_01193</name>
</gene>
<keyword evidence="2 5" id="KW-0808">Transferase</keyword>
<dbReference type="AlphaFoldDB" id="A0A916JL86"/>
<dbReference type="InterPro" id="IPR001737">
    <property type="entry name" value="KsgA/Erm"/>
</dbReference>
<dbReference type="GO" id="GO:0032259">
    <property type="term" value="P:methylation"/>
    <property type="evidence" value="ECO:0007669"/>
    <property type="project" value="UniProtKB-KW"/>
</dbReference>
<proteinExistence type="predicted"/>
<name>A0A916JL86_9FLAO</name>
<evidence type="ECO:0000256" key="3">
    <source>
        <dbReference type="ARBA" id="ARBA00022691"/>
    </source>
</evidence>
<keyword evidence="1 5" id="KW-0489">Methyltransferase</keyword>
<dbReference type="KEGG" id="ptan:CRYO30217_01193"/>
<dbReference type="GO" id="GO:0008168">
    <property type="term" value="F:methyltransferase activity"/>
    <property type="evidence" value="ECO:0007669"/>
    <property type="project" value="UniProtKB-KW"/>
</dbReference>
<organism evidence="5 6">
    <name type="scientific">Parvicella tangerina</name>
    <dbReference type="NCBI Taxonomy" id="2829795"/>
    <lineage>
        <taxon>Bacteria</taxon>
        <taxon>Pseudomonadati</taxon>
        <taxon>Bacteroidota</taxon>
        <taxon>Flavobacteriia</taxon>
        <taxon>Flavobacteriales</taxon>
        <taxon>Parvicellaceae</taxon>
        <taxon>Parvicella</taxon>
    </lineage>
</organism>
<evidence type="ECO:0000313" key="5">
    <source>
        <dbReference type="EMBL" id="CAG5080129.1"/>
    </source>
</evidence>
<evidence type="ECO:0000313" key="6">
    <source>
        <dbReference type="Proteomes" id="UP000683507"/>
    </source>
</evidence>
<dbReference type="Proteomes" id="UP000683507">
    <property type="component" value="Chromosome"/>
</dbReference>
<dbReference type="EC" id="2.1.1.344" evidence="5"/>
<dbReference type="Pfam" id="PF00398">
    <property type="entry name" value="RrnaAD"/>
    <property type="match status" value="1"/>
</dbReference>
<keyword evidence="3" id="KW-0949">S-adenosyl-L-methionine</keyword>
<dbReference type="SUPFAM" id="SSF53335">
    <property type="entry name" value="S-adenosyl-L-methionine-dependent methyltransferases"/>
    <property type="match status" value="1"/>
</dbReference>
<dbReference type="Gene3D" id="3.40.50.150">
    <property type="entry name" value="Vaccinia Virus protein VP39"/>
    <property type="match status" value="1"/>
</dbReference>
<reference evidence="5" key="1">
    <citation type="submission" date="2021-04" db="EMBL/GenBank/DDBJ databases">
        <authorList>
            <person name="Rodrigo-Torres L."/>
            <person name="Arahal R. D."/>
            <person name="Lucena T."/>
        </authorList>
    </citation>
    <scope>NUCLEOTIDE SEQUENCE</scope>
    <source>
        <strain evidence="5">AS29M-1</strain>
    </source>
</reference>
<evidence type="ECO:0000256" key="2">
    <source>
        <dbReference type="ARBA" id="ARBA00022679"/>
    </source>
</evidence>
<dbReference type="CDD" id="cd02440">
    <property type="entry name" value="AdoMet_MTases"/>
    <property type="match status" value="1"/>
</dbReference>
<dbReference type="GO" id="GO:0003723">
    <property type="term" value="F:RNA binding"/>
    <property type="evidence" value="ECO:0007669"/>
    <property type="project" value="UniProtKB-KW"/>
</dbReference>
<evidence type="ECO:0000256" key="1">
    <source>
        <dbReference type="ARBA" id="ARBA00022603"/>
    </source>
</evidence>